<organism evidence="2 3">
    <name type="scientific">Hungatella hathewayi</name>
    <dbReference type="NCBI Taxonomy" id="154046"/>
    <lineage>
        <taxon>Bacteria</taxon>
        <taxon>Bacillati</taxon>
        <taxon>Bacillota</taxon>
        <taxon>Clostridia</taxon>
        <taxon>Lachnospirales</taxon>
        <taxon>Lachnospiraceae</taxon>
        <taxon>Hungatella</taxon>
    </lineage>
</organism>
<dbReference type="EMBL" id="QSON01000015">
    <property type="protein sequence ID" value="RGI98727.1"/>
    <property type="molecule type" value="Genomic_DNA"/>
</dbReference>
<keyword evidence="1" id="KW-0812">Transmembrane</keyword>
<evidence type="ECO:0000313" key="3">
    <source>
        <dbReference type="Proteomes" id="UP000263014"/>
    </source>
</evidence>
<feature type="transmembrane region" description="Helical" evidence="1">
    <location>
        <begin position="366"/>
        <end position="385"/>
    </location>
</feature>
<dbReference type="InterPro" id="IPR039672">
    <property type="entry name" value="MFS_2"/>
</dbReference>
<gene>
    <name evidence="2" type="ORF">DXD79_24615</name>
</gene>
<feature type="transmembrane region" description="Helical" evidence="1">
    <location>
        <begin position="12"/>
        <end position="34"/>
    </location>
</feature>
<dbReference type="GO" id="GO:0015293">
    <property type="term" value="F:symporter activity"/>
    <property type="evidence" value="ECO:0007669"/>
    <property type="project" value="InterPro"/>
</dbReference>
<dbReference type="PANTHER" id="PTHR11328:SF24">
    <property type="entry name" value="MAJOR FACILITATOR SUPERFAMILY (MFS) PROFILE DOMAIN-CONTAINING PROTEIN"/>
    <property type="match status" value="1"/>
</dbReference>
<feature type="transmembrane region" description="Helical" evidence="1">
    <location>
        <begin position="40"/>
        <end position="59"/>
    </location>
</feature>
<evidence type="ECO:0000256" key="1">
    <source>
        <dbReference type="SAM" id="Phobius"/>
    </source>
</evidence>
<protein>
    <submittedName>
        <fullName evidence="2">MFS transporter</fullName>
    </submittedName>
</protein>
<dbReference type="CDD" id="cd17332">
    <property type="entry name" value="MFS_MelB_like"/>
    <property type="match status" value="1"/>
</dbReference>
<dbReference type="InterPro" id="IPR036259">
    <property type="entry name" value="MFS_trans_sf"/>
</dbReference>
<reference evidence="2 3" key="1">
    <citation type="submission" date="2018-08" db="EMBL/GenBank/DDBJ databases">
        <title>A genome reference for cultivated species of the human gut microbiota.</title>
        <authorList>
            <person name="Zou Y."/>
            <person name="Xue W."/>
            <person name="Luo G."/>
        </authorList>
    </citation>
    <scope>NUCLEOTIDE SEQUENCE [LARGE SCALE GENOMIC DNA]</scope>
    <source>
        <strain evidence="2 3">TM09-12</strain>
    </source>
</reference>
<dbReference type="Gene3D" id="1.20.1250.20">
    <property type="entry name" value="MFS general substrate transporter like domains"/>
    <property type="match status" value="2"/>
</dbReference>
<proteinExistence type="predicted"/>
<sequence length="444" mass="47826">MEKVSFKEKLAFGFGDVGCNFVWTTVSAFLTLYYTDSVGLSAAVVGTIMLVTRLLDGVTDLCFGTILDRTHTKWGKARPWILWSTPMMAIGLILLFHVPMGLENTGKIIYAALTYVFVAAFAYTASNLSYNALLSLMTDDQQTRASASTIRFICTMLTAITISSVTIPLVGKFGWGTTSVIYALLSVAAFMITFFGTKERYVPSKTDEEGTKNGSVVEGFLTLFKNRYFISITLLFVITYLIQGAGSGIGVYFARDILGDANIYGLISVASMIPMIIALPLFPIMTGKIGKWKCMMGGLVLQFIGAVIVLLGASNLTVVLFGLAIKAVGVAPNTAGLFAIVADAIDYGEWKTGVRQDGLTNSATSFGMKVGTGLGSALVGWGLAFGQYDASLAVQSESALRVIKFLYAGLPILGLVLAMIFLGFSNIDKIHPQIERDLNQRRGK</sequence>
<feature type="transmembrane region" description="Helical" evidence="1">
    <location>
        <begin position="108"/>
        <end position="128"/>
    </location>
</feature>
<keyword evidence="1" id="KW-0472">Membrane</keyword>
<feature type="transmembrane region" description="Helical" evidence="1">
    <location>
        <begin position="173"/>
        <end position="195"/>
    </location>
</feature>
<dbReference type="AlphaFoldDB" id="A0A374P0C7"/>
<accession>A0A374P0C7</accession>
<feature type="transmembrane region" description="Helical" evidence="1">
    <location>
        <begin position="261"/>
        <end position="282"/>
    </location>
</feature>
<feature type="transmembrane region" description="Helical" evidence="1">
    <location>
        <begin position="294"/>
        <end position="313"/>
    </location>
</feature>
<dbReference type="GO" id="GO:0005886">
    <property type="term" value="C:plasma membrane"/>
    <property type="evidence" value="ECO:0007669"/>
    <property type="project" value="TreeGrafter"/>
</dbReference>
<dbReference type="GO" id="GO:0006814">
    <property type="term" value="P:sodium ion transport"/>
    <property type="evidence" value="ECO:0007669"/>
    <property type="project" value="InterPro"/>
</dbReference>
<dbReference type="PANTHER" id="PTHR11328">
    <property type="entry name" value="MAJOR FACILITATOR SUPERFAMILY DOMAIN-CONTAINING PROTEIN"/>
    <property type="match status" value="1"/>
</dbReference>
<dbReference type="SUPFAM" id="SSF103473">
    <property type="entry name" value="MFS general substrate transporter"/>
    <property type="match status" value="1"/>
</dbReference>
<dbReference type="NCBIfam" id="TIGR00792">
    <property type="entry name" value="gph"/>
    <property type="match status" value="1"/>
</dbReference>
<keyword evidence="1" id="KW-1133">Transmembrane helix</keyword>
<feature type="transmembrane region" description="Helical" evidence="1">
    <location>
        <begin position="149"/>
        <end position="167"/>
    </location>
</feature>
<dbReference type="InterPro" id="IPR001927">
    <property type="entry name" value="Na/Gal_symport"/>
</dbReference>
<dbReference type="Pfam" id="PF13347">
    <property type="entry name" value="MFS_2"/>
    <property type="match status" value="1"/>
</dbReference>
<evidence type="ECO:0000313" key="2">
    <source>
        <dbReference type="EMBL" id="RGI98727.1"/>
    </source>
</evidence>
<feature type="transmembrane region" description="Helical" evidence="1">
    <location>
        <begin position="80"/>
        <end position="102"/>
    </location>
</feature>
<dbReference type="GO" id="GO:0008643">
    <property type="term" value="P:carbohydrate transport"/>
    <property type="evidence" value="ECO:0007669"/>
    <property type="project" value="InterPro"/>
</dbReference>
<feature type="transmembrane region" description="Helical" evidence="1">
    <location>
        <begin position="228"/>
        <end position="255"/>
    </location>
</feature>
<name>A0A374P0C7_9FIRM</name>
<feature type="transmembrane region" description="Helical" evidence="1">
    <location>
        <begin position="405"/>
        <end position="424"/>
    </location>
</feature>
<comment type="caution">
    <text evidence="2">The sequence shown here is derived from an EMBL/GenBank/DDBJ whole genome shotgun (WGS) entry which is preliminary data.</text>
</comment>
<feature type="transmembrane region" description="Helical" evidence="1">
    <location>
        <begin position="319"/>
        <end position="345"/>
    </location>
</feature>
<dbReference type="RefSeq" id="WP_117632382.1">
    <property type="nucleotide sequence ID" value="NZ_QSON01000015.1"/>
</dbReference>
<dbReference type="Proteomes" id="UP000263014">
    <property type="component" value="Unassembled WGS sequence"/>
</dbReference>